<gene>
    <name evidence="2" type="ORF">SAMN02194393_02554</name>
</gene>
<reference evidence="2 3" key="1">
    <citation type="submission" date="2017-02" db="EMBL/GenBank/DDBJ databases">
        <authorList>
            <person name="Peterson S.W."/>
        </authorList>
    </citation>
    <scope>NUCLEOTIDE SEQUENCE [LARGE SCALE GENOMIC DNA]</scope>
    <source>
        <strain evidence="2 3">M1</strain>
    </source>
</reference>
<keyword evidence="1" id="KW-0175">Coiled coil</keyword>
<dbReference type="PROSITE" id="PS51257">
    <property type="entry name" value="PROKAR_LIPOPROTEIN"/>
    <property type="match status" value="1"/>
</dbReference>
<dbReference type="RefSeq" id="WP_079492062.1">
    <property type="nucleotide sequence ID" value="NZ_FUZT01000006.1"/>
</dbReference>
<dbReference type="AlphaFoldDB" id="A0A1T5L9G2"/>
<evidence type="ECO:0000313" key="3">
    <source>
        <dbReference type="Proteomes" id="UP000190285"/>
    </source>
</evidence>
<sequence>MKRILLFFLIASTFLIGCTNQTPDKEISEMKNKINEVVKDNEKLHSQIQELEDKLVIYESVETEKNTGEIIYYICLR</sequence>
<organism evidence="2 3">
    <name type="scientific">Maledivibacter halophilus</name>
    <dbReference type="NCBI Taxonomy" id="36842"/>
    <lineage>
        <taxon>Bacteria</taxon>
        <taxon>Bacillati</taxon>
        <taxon>Bacillota</taxon>
        <taxon>Clostridia</taxon>
        <taxon>Peptostreptococcales</taxon>
        <taxon>Caminicellaceae</taxon>
        <taxon>Maledivibacter</taxon>
    </lineage>
</organism>
<feature type="coiled-coil region" evidence="1">
    <location>
        <begin position="27"/>
        <end position="61"/>
    </location>
</feature>
<keyword evidence="3" id="KW-1185">Reference proteome</keyword>
<protein>
    <recommendedName>
        <fullName evidence="4">Lipoprotein</fullName>
    </recommendedName>
</protein>
<accession>A0A1T5L9G2</accession>
<evidence type="ECO:0000313" key="2">
    <source>
        <dbReference type="EMBL" id="SKC72038.1"/>
    </source>
</evidence>
<dbReference type="EMBL" id="FUZT01000006">
    <property type="protein sequence ID" value="SKC72038.1"/>
    <property type="molecule type" value="Genomic_DNA"/>
</dbReference>
<evidence type="ECO:0008006" key="4">
    <source>
        <dbReference type="Google" id="ProtNLM"/>
    </source>
</evidence>
<dbReference type="STRING" id="36842.SAMN02194393_02554"/>
<dbReference type="Proteomes" id="UP000190285">
    <property type="component" value="Unassembled WGS sequence"/>
</dbReference>
<evidence type="ECO:0000256" key="1">
    <source>
        <dbReference type="SAM" id="Coils"/>
    </source>
</evidence>
<proteinExistence type="predicted"/>
<name>A0A1T5L9G2_9FIRM</name>